<dbReference type="Gene3D" id="1.20.1250.20">
    <property type="entry name" value="MFS general substrate transporter like domains"/>
    <property type="match status" value="1"/>
</dbReference>
<dbReference type="STRING" id="1548547.BA177_16930"/>
<dbReference type="Pfam" id="PF07690">
    <property type="entry name" value="MFS_1"/>
    <property type="match status" value="1"/>
</dbReference>
<feature type="transmembrane region" description="Helical" evidence="4">
    <location>
        <begin position="95"/>
        <end position="117"/>
    </location>
</feature>
<evidence type="ECO:0000256" key="4">
    <source>
        <dbReference type="SAM" id="Phobius"/>
    </source>
</evidence>
<dbReference type="RefSeq" id="WP_068618171.1">
    <property type="nucleotide sequence ID" value="NZ_CP016268.1"/>
</dbReference>
<accession>A0A193LJR9</accession>
<dbReference type="AlphaFoldDB" id="A0A193LJR9"/>
<dbReference type="Proteomes" id="UP000092695">
    <property type="component" value="Chromosome"/>
</dbReference>
<dbReference type="InterPro" id="IPR036259">
    <property type="entry name" value="MFS_trans_sf"/>
</dbReference>
<feature type="transmembrane region" description="Helical" evidence="4">
    <location>
        <begin position="395"/>
        <end position="416"/>
    </location>
</feature>
<keyword evidence="2 4" id="KW-1133">Transmembrane helix</keyword>
<dbReference type="PANTHER" id="PTHR43596:SF1">
    <property type="entry name" value="ADP,ATP CARRIER PROTEIN"/>
    <property type="match status" value="1"/>
</dbReference>
<feature type="transmembrane region" description="Helical" evidence="4">
    <location>
        <begin position="311"/>
        <end position="340"/>
    </location>
</feature>
<feature type="transmembrane region" description="Helical" evidence="4">
    <location>
        <begin position="185"/>
        <end position="204"/>
    </location>
</feature>
<feature type="transmembrane region" description="Helical" evidence="4">
    <location>
        <begin position="241"/>
        <end position="261"/>
    </location>
</feature>
<evidence type="ECO:0000256" key="2">
    <source>
        <dbReference type="ARBA" id="ARBA00022989"/>
    </source>
</evidence>
<name>A0A193LJR9_9GAMM</name>
<keyword evidence="6" id="KW-1185">Reference proteome</keyword>
<gene>
    <name evidence="5" type="ORF">BA177_16930</name>
</gene>
<dbReference type="EMBL" id="CP016268">
    <property type="protein sequence ID" value="ANO52644.1"/>
    <property type="molecule type" value="Genomic_DNA"/>
</dbReference>
<feature type="transmembrane region" description="Helical" evidence="4">
    <location>
        <begin position="154"/>
        <end position="173"/>
    </location>
</feature>
<dbReference type="PANTHER" id="PTHR43596">
    <property type="entry name" value="ADP,ATP CARRIER PROTEIN"/>
    <property type="match status" value="1"/>
</dbReference>
<evidence type="ECO:0000313" key="6">
    <source>
        <dbReference type="Proteomes" id="UP000092695"/>
    </source>
</evidence>
<evidence type="ECO:0000256" key="1">
    <source>
        <dbReference type="ARBA" id="ARBA00022692"/>
    </source>
</evidence>
<feature type="transmembrane region" description="Helical" evidence="4">
    <location>
        <begin position="65"/>
        <end position="83"/>
    </location>
</feature>
<evidence type="ECO:0000256" key="3">
    <source>
        <dbReference type="ARBA" id="ARBA00023136"/>
    </source>
</evidence>
<dbReference type="OrthoDB" id="199378at2"/>
<evidence type="ECO:0000313" key="5">
    <source>
        <dbReference type="EMBL" id="ANO52644.1"/>
    </source>
</evidence>
<keyword evidence="3 4" id="KW-0472">Membrane</keyword>
<feature type="transmembrane region" description="Helical" evidence="4">
    <location>
        <begin position="281"/>
        <end position="299"/>
    </location>
</feature>
<dbReference type="InterPro" id="IPR011701">
    <property type="entry name" value="MFS"/>
</dbReference>
<keyword evidence="1 4" id="KW-0812">Transmembrane</keyword>
<feature type="transmembrane region" description="Helical" evidence="4">
    <location>
        <begin position="123"/>
        <end position="142"/>
    </location>
</feature>
<proteinExistence type="predicted"/>
<sequence length="439" mass="47902">MSNKQNTGIAARAVKALAAIEANELKATLISTLFVFILMASYYILRPVRDAMASDWTDTEVSFLWNINFFVSAAIVAIYGYAISRVRLRHVVPAMYAFFAATFIAFYLGVASVSDWVLVDKAFYLWVSVFALFHVSVFWTFMADTFNKGQAKRVFGIIGAGASAGALVGPAIPALFADNLGTDNLMLVASVSLLLVIPLVFYLYHLKAAELGNVDLVADTKSAVMGGNWWHGFQAFVSNPYLLGIGAFILLYVFIGSFVYFEQKNLLADFSREERTQILASIDWIVNLMTFGLAFFVTGRIVNKLGMPTALALMPVLICIGMLILAFAPILTVLLALQVFRRGGNYGLTRPAREMLYTHVSKEDRFKTKPVVDIVVYRGGDAISSSVFAFFTDGIGLGLAAVALVGSGIAAAWAWVGVRLGRSFDANEERPTKEESGPG</sequence>
<dbReference type="SUPFAM" id="SSF103473">
    <property type="entry name" value="MFS general substrate transporter"/>
    <property type="match status" value="1"/>
</dbReference>
<dbReference type="GO" id="GO:0022857">
    <property type="term" value="F:transmembrane transporter activity"/>
    <property type="evidence" value="ECO:0007669"/>
    <property type="project" value="InterPro"/>
</dbReference>
<protein>
    <submittedName>
        <fullName evidence="5">MFS transporter</fullName>
    </submittedName>
</protein>
<dbReference type="KEGG" id="woc:BA177_16930"/>
<feature type="transmembrane region" description="Helical" evidence="4">
    <location>
        <begin position="27"/>
        <end position="45"/>
    </location>
</feature>
<organism evidence="5 6">
    <name type="scientific">Woeseia oceani</name>
    <dbReference type="NCBI Taxonomy" id="1548547"/>
    <lineage>
        <taxon>Bacteria</taxon>
        <taxon>Pseudomonadati</taxon>
        <taxon>Pseudomonadota</taxon>
        <taxon>Gammaproteobacteria</taxon>
        <taxon>Woeseiales</taxon>
        <taxon>Woeseiaceae</taxon>
        <taxon>Woeseia</taxon>
    </lineage>
</organism>
<reference evidence="5 6" key="1">
    <citation type="submission" date="2016-06" db="EMBL/GenBank/DDBJ databases">
        <title>Complete genome sequence of a deep-branching marine Gamma Proteobacterium Woeseia oceani type strain XK5.</title>
        <authorList>
            <person name="Mu D."/>
            <person name="Du Z."/>
        </authorList>
    </citation>
    <scope>NUCLEOTIDE SEQUENCE [LARGE SCALE GENOMIC DNA]</scope>
    <source>
        <strain evidence="5 6">XK5</strain>
    </source>
</reference>